<dbReference type="HOGENOM" id="CLU_821117_0_0_7"/>
<accession>A9FGQ8</accession>
<dbReference type="InterPro" id="IPR050570">
    <property type="entry name" value="Cell_wall_metabolism_enzyme"/>
</dbReference>
<feature type="coiled-coil region" evidence="2">
    <location>
        <begin position="50"/>
        <end position="77"/>
    </location>
</feature>
<dbReference type="AlphaFoldDB" id="A9FGQ8"/>
<dbReference type="RefSeq" id="WP_012240583.1">
    <property type="nucleotide sequence ID" value="NC_010162.1"/>
</dbReference>
<evidence type="ECO:0000313" key="5">
    <source>
        <dbReference type="EMBL" id="CAN98144.1"/>
    </source>
</evidence>
<proteinExistence type="predicted"/>
<keyword evidence="1 3" id="KW-0732">Signal</keyword>
<dbReference type="PANTHER" id="PTHR21666">
    <property type="entry name" value="PEPTIDASE-RELATED"/>
    <property type="match status" value="1"/>
</dbReference>
<protein>
    <submittedName>
        <fullName evidence="5">Exported peptidase</fullName>
    </submittedName>
</protein>
<dbReference type="GO" id="GO:0004222">
    <property type="term" value="F:metalloendopeptidase activity"/>
    <property type="evidence" value="ECO:0007669"/>
    <property type="project" value="TreeGrafter"/>
</dbReference>
<feature type="signal peptide" evidence="3">
    <location>
        <begin position="1"/>
        <end position="23"/>
    </location>
</feature>
<evidence type="ECO:0000313" key="6">
    <source>
        <dbReference type="Proteomes" id="UP000002139"/>
    </source>
</evidence>
<dbReference type="STRING" id="448385.sce7974"/>
<dbReference type="SUPFAM" id="SSF51261">
    <property type="entry name" value="Duplicated hybrid motif"/>
    <property type="match status" value="1"/>
</dbReference>
<organism evidence="5 6">
    <name type="scientific">Sorangium cellulosum (strain So ce56)</name>
    <name type="common">Polyangium cellulosum (strain So ce56)</name>
    <dbReference type="NCBI Taxonomy" id="448385"/>
    <lineage>
        <taxon>Bacteria</taxon>
        <taxon>Pseudomonadati</taxon>
        <taxon>Myxococcota</taxon>
        <taxon>Polyangia</taxon>
        <taxon>Polyangiales</taxon>
        <taxon>Polyangiaceae</taxon>
        <taxon>Sorangium</taxon>
    </lineage>
</organism>
<dbReference type="OrthoDB" id="9784703at2"/>
<dbReference type="KEGG" id="scl:sce7974"/>
<dbReference type="InterPro" id="IPR016047">
    <property type="entry name" value="M23ase_b-sheet_dom"/>
</dbReference>
<dbReference type="EMBL" id="AM746676">
    <property type="protein sequence ID" value="CAN98144.1"/>
    <property type="molecule type" value="Genomic_DNA"/>
</dbReference>
<dbReference type="Gene3D" id="2.70.70.10">
    <property type="entry name" value="Glucose Permease (Domain IIA)"/>
    <property type="match status" value="1"/>
</dbReference>
<evidence type="ECO:0000256" key="1">
    <source>
        <dbReference type="ARBA" id="ARBA00022729"/>
    </source>
</evidence>
<dbReference type="Proteomes" id="UP000002139">
    <property type="component" value="Chromosome"/>
</dbReference>
<feature type="domain" description="M23ase beta-sheet core" evidence="4">
    <location>
        <begin position="243"/>
        <end position="332"/>
    </location>
</feature>
<reference evidence="5 6" key="1">
    <citation type="journal article" date="2007" name="Nat. Biotechnol.">
        <title>Complete genome sequence of the myxobacterium Sorangium cellulosum.</title>
        <authorList>
            <person name="Schneiker S."/>
            <person name="Perlova O."/>
            <person name="Kaiser O."/>
            <person name="Gerth K."/>
            <person name="Alici A."/>
            <person name="Altmeyer M.O."/>
            <person name="Bartels D."/>
            <person name="Bekel T."/>
            <person name="Beyer S."/>
            <person name="Bode E."/>
            <person name="Bode H.B."/>
            <person name="Bolten C.J."/>
            <person name="Choudhuri J.V."/>
            <person name="Doss S."/>
            <person name="Elnakady Y.A."/>
            <person name="Frank B."/>
            <person name="Gaigalat L."/>
            <person name="Goesmann A."/>
            <person name="Groeger C."/>
            <person name="Gross F."/>
            <person name="Jelsbak L."/>
            <person name="Jelsbak L."/>
            <person name="Kalinowski J."/>
            <person name="Kegler C."/>
            <person name="Knauber T."/>
            <person name="Konietzny S."/>
            <person name="Kopp M."/>
            <person name="Krause L."/>
            <person name="Krug D."/>
            <person name="Linke B."/>
            <person name="Mahmud T."/>
            <person name="Martinez-Arias R."/>
            <person name="McHardy A.C."/>
            <person name="Merai M."/>
            <person name="Meyer F."/>
            <person name="Mormann S."/>
            <person name="Munoz-Dorado J."/>
            <person name="Perez J."/>
            <person name="Pradella S."/>
            <person name="Rachid S."/>
            <person name="Raddatz G."/>
            <person name="Rosenau F."/>
            <person name="Rueckert C."/>
            <person name="Sasse F."/>
            <person name="Scharfe M."/>
            <person name="Schuster S.C."/>
            <person name="Suen G."/>
            <person name="Treuner-Lange A."/>
            <person name="Velicer G.J."/>
            <person name="Vorholter F.-J."/>
            <person name="Weissman K.J."/>
            <person name="Welch R.D."/>
            <person name="Wenzel S.C."/>
            <person name="Whitworth D.E."/>
            <person name="Wilhelm S."/>
            <person name="Wittmann C."/>
            <person name="Bloecker H."/>
            <person name="Puehler A."/>
            <person name="Mueller R."/>
        </authorList>
    </citation>
    <scope>NUCLEOTIDE SEQUENCE [LARGE SCALE GENOMIC DNA]</scope>
    <source>
        <strain evidence="6">So ce56</strain>
    </source>
</reference>
<sequence>MRRRIRLAPLALALLTGAATSGAEVPAPGAPAPTSAWAARAPAPAARPGSALAENDLDRLLAKLDAEEKALRAELDAIGPALELTRRRMIARGRAYYRHVRAGFLPVGGGFDALVDHAARVERTRLALERDLAREAELTRRSAELADRLTHLGAERAPLEVHREAMNRARVALAQEEERRAAFSRAFETSVRPDYLAIYGADTGPAELDRRAGFRALMGRLPFPIAGRAEVRKVSRRGVGGPGVELTALDGAPVRSVAAGRVAFADTYADYGLTVIVDHGERLYSVYANLGAADVRAGDQLQGGARVGTVASGSNGAKLYFELRRGAEVIDPGPWFGM</sequence>
<gene>
    <name evidence="5" type="ordered locus">sce7974</name>
</gene>
<dbReference type="BioCyc" id="SCEL448385:SCE_RS40815-MONOMER"/>
<name>A9FGQ8_SORC5</name>
<keyword evidence="6" id="KW-1185">Reference proteome</keyword>
<evidence type="ECO:0000256" key="2">
    <source>
        <dbReference type="SAM" id="Coils"/>
    </source>
</evidence>
<evidence type="ECO:0000259" key="4">
    <source>
        <dbReference type="Pfam" id="PF01551"/>
    </source>
</evidence>
<dbReference type="eggNOG" id="COG4942">
    <property type="taxonomic scope" value="Bacteria"/>
</dbReference>
<dbReference type="InterPro" id="IPR011055">
    <property type="entry name" value="Dup_hybrid_motif"/>
</dbReference>
<dbReference type="CDD" id="cd12797">
    <property type="entry name" value="M23_peptidase"/>
    <property type="match status" value="1"/>
</dbReference>
<keyword evidence="2" id="KW-0175">Coiled coil</keyword>
<dbReference type="PANTHER" id="PTHR21666:SF289">
    <property type="entry name" value="L-ALA--D-GLU ENDOPEPTIDASE"/>
    <property type="match status" value="1"/>
</dbReference>
<feature type="chain" id="PRO_5002734962" evidence="3">
    <location>
        <begin position="24"/>
        <end position="338"/>
    </location>
</feature>
<dbReference type="Pfam" id="PF01551">
    <property type="entry name" value="Peptidase_M23"/>
    <property type="match status" value="1"/>
</dbReference>
<evidence type="ECO:0000256" key="3">
    <source>
        <dbReference type="SAM" id="SignalP"/>
    </source>
</evidence>